<keyword evidence="2" id="KW-1185">Reference proteome</keyword>
<sequence length="201" mass="22894">MKTDKLCQALLRLHPFPGELLTGQAQAALRAHAGEVLAESHYAQKQLLLSSGQPVDHAYFVADGFARGFCYNERTGSDITLFLWEEESFAVAANSFFLRQPSDIYLEVLPGSTLLSLSHGQLEEIFARFPPTERLARALCLHYNAFHQQRARDLLTRTAWERYQDLLATHPRVEQKVSQEVIASYLGITPWSLSRLKKRHR</sequence>
<proteinExistence type="predicted"/>
<comment type="caution">
    <text evidence="1">The sequence shown here is derived from an EMBL/GenBank/DDBJ whole genome shotgun (WGS) entry which is preliminary data.</text>
</comment>
<protein>
    <submittedName>
        <fullName evidence="1">Crp/Fnr family transcriptional regulator</fullName>
    </submittedName>
</protein>
<dbReference type="InterPro" id="IPR014710">
    <property type="entry name" value="RmlC-like_jellyroll"/>
</dbReference>
<dbReference type="Proteomes" id="UP001597094">
    <property type="component" value="Unassembled WGS sequence"/>
</dbReference>
<reference evidence="2" key="1">
    <citation type="journal article" date="2019" name="Int. J. Syst. Evol. Microbiol.">
        <title>The Global Catalogue of Microorganisms (GCM) 10K type strain sequencing project: providing services to taxonomists for standard genome sequencing and annotation.</title>
        <authorList>
            <consortium name="The Broad Institute Genomics Platform"/>
            <consortium name="The Broad Institute Genome Sequencing Center for Infectious Disease"/>
            <person name="Wu L."/>
            <person name="Ma J."/>
        </authorList>
    </citation>
    <scope>NUCLEOTIDE SEQUENCE [LARGE SCALE GENOMIC DNA]</scope>
    <source>
        <strain evidence="2">JCM 31319</strain>
    </source>
</reference>
<dbReference type="RefSeq" id="WP_377523037.1">
    <property type="nucleotide sequence ID" value="NZ_JBHTLD010000017.1"/>
</dbReference>
<dbReference type="Gene3D" id="2.60.120.10">
    <property type="entry name" value="Jelly Rolls"/>
    <property type="match status" value="1"/>
</dbReference>
<gene>
    <name evidence="1" type="ORF">ACFQ2O_03610</name>
</gene>
<accession>A0ABW3SM73</accession>
<evidence type="ECO:0000313" key="1">
    <source>
        <dbReference type="EMBL" id="MFD1185281.1"/>
    </source>
</evidence>
<dbReference type="EMBL" id="JBHTLD010000017">
    <property type="protein sequence ID" value="MFD1185281.1"/>
    <property type="molecule type" value="Genomic_DNA"/>
</dbReference>
<organism evidence="1 2">
    <name type="scientific">Pontibacter rugosus</name>
    <dbReference type="NCBI Taxonomy" id="1745966"/>
    <lineage>
        <taxon>Bacteria</taxon>
        <taxon>Pseudomonadati</taxon>
        <taxon>Bacteroidota</taxon>
        <taxon>Cytophagia</taxon>
        <taxon>Cytophagales</taxon>
        <taxon>Hymenobacteraceae</taxon>
        <taxon>Pontibacter</taxon>
    </lineage>
</organism>
<evidence type="ECO:0000313" key="2">
    <source>
        <dbReference type="Proteomes" id="UP001597094"/>
    </source>
</evidence>
<dbReference type="SUPFAM" id="SSF51206">
    <property type="entry name" value="cAMP-binding domain-like"/>
    <property type="match status" value="1"/>
</dbReference>
<dbReference type="InterPro" id="IPR018490">
    <property type="entry name" value="cNMP-bd_dom_sf"/>
</dbReference>
<name>A0ABW3SM73_9BACT</name>